<dbReference type="InterPro" id="IPR023346">
    <property type="entry name" value="Lysozyme-like_dom_sf"/>
</dbReference>
<dbReference type="SUPFAM" id="SSF53955">
    <property type="entry name" value="Lysozyme-like"/>
    <property type="match status" value="1"/>
</dbReference>
<feature type="signal peptide" evidence="2">
    <location>
        <begin position="1"/>
        <end position="42"/>
    </location>
</feature>
<feature type="domain" description="Transglycosylase SLT" evidence="3">
    <location>
        <begin position="203"/>
        <end position="275"/>
    </location>
</feature>
<evidence type="ECO:0000256" key="1">
    <source>
        <dbReference type="SAM" id="Coils"/>
    </source>
</evidence>
<reference evidence="4 5" key="1">
    <citation type="submission" date="2021-02" db="EMBL/GenBank/DDBJ databases">
        <title>Whole genome sequencing of Streptomyces actuosus VRA1.</title>
        <authorList>
            <person name="Sen G."/>
            <person name="Sen A."/>
        </authorList>
    </citation>
    <scope>NUCLEOTIDE SEQUENCE [LARGE SCALE GENOMIC DNA]</scope>
    <source>
        <strain evidence="4 5">VRA1</strain>
    </source>
</reference>
<feature type="coiled-coil region" evidence="1">
    <location>
        <begin position="76"/>
        <end position="158"/>
    </location>
</feature>
<evidence type="ECO:0000313" key="4">
    <source>
        <dbReference type="EMBL" id="MBN0048964.1"/>
    </source>
</evidence>
<keyword evidence="1" id="KW-0175">Coiled coil</keyword>
<proteinExistence type="predicted"/>
<protein>
    <submittedName>
        <fullName evidence="4">Transglycosylase SLT domain-containing protein</fullName>
    </submittedName>
</protein>
<dbReference type="RefSeq" id="WP_205387085.1">
    <property type="nucleotide sequence ID" value="NZ_JAFFZS010000053.1"/>
</dbReference>
<dbReference type="InterPro" id="IPR008258">
    <property type="entry name" value="Transglycosylase_SLT_dom_1"/>
</dbReference>
<keyword evidence="2" id="KW-0732">Signal</keyword>
<accession>A0ABS2W103</accession>
<evidence type="ECO:0000256" key="2">
    <source>
        <dbReference type="SAM" id="SignalP"/>
    </source>
</evidence>
<name>A0ABS2W103_STRAS</name>
<dbReference type="Pfam" id="PF01464">
    <property type="entry name" value="SLT"/>
    <property type="match status" value="1"/>
</dbReference>
<feature type="chain" id="PRO_5045639009" evidence="2">
    <location>
        <begin position="43"/>
        <end position="278"/>
    </location>
</feature>
<keyword evidence="5" id="KW-1185">Reference proteome</keyword>
<dbReference type="EMBL" id="JAFFZS010000053">
    <property type="protein sequence ID" value="MBN0048964.1"/>
    <property type="molecule type" value="Genomic_DNA"/>
</dbReference>
<dbReference type="Proteomes" id="UP000788262">
    <property type="component" value="Unassembled WGS sequence"/>
</dbReference>
<organism evidence="4 5">
    <name type="scientific">Streptomyces actuosus</name>
    <dbReference type="NCBI Taxonomy" id="1885"/>
    <lineage>
        <taxon>Bacteria</taxon>
        <taxon>Bacillati</taxon>
        <taxon>Actinomycetota</taxon>
        <taxon>Actinomycetes</taxon>
        <taxon>Kitasatosporales</taxon>
        <taxon>Streptomycetaceae</taxon>
        <taxon>Streptomyces</taxon>
    </lineage>
</organism>
<evidence type="ECO:0000313" key="5">
    <source>
        <dbReference type="Proteomes" id="UP000788262"/>
    </source>
</evidence>
<comment type="caution">
    <text evidence="4">The sequence shown here is derived from an EMBL/GenBank/DDBJ whole genome shotgun (WGS) entry which is preliminary data.</text>
</comment>
<dbReference type="Gene3D" id="1.10.530.10">
    <property type="match status" value="1"/>
</dbReference>
<sequence>MLKNTTTRGRRRTLTKHHKIAIGGVAALGAAALAFSAVPSSAETTTTSEAASTQQVVYGADKVKDVKVSLTDQLAASKLKAEAVEARQKAQAEAKAEAQAKVEAAKKKAAAEAAAKKKAAAEAAAKKKAAAEAAKKKAEAAKKKAEAARKAKEAASRSAKRAAVKKTAVKTYPDNLDGWIRESLAIMKKHGIPGSYSGIHRNIMRESSGNPMAINNWDINAINGVPSKGLLQVIPPTFKAYHVPGTSWNIYDPVANITAACNYAADRYGSMDNVNSAY</sequence>
<gene>
    <name evidence="4" type="ORF">JS756_33755</name>
</gene>
<evidence type="ECO:0000259" key="3">
    <source>
        <dbReference type="Pfam" id="PF01464"/>
    </source>
</evidence>